<feature type="compositionally biased region" description="Polar residues" evidence="1">
    <location>
        <begin position="31"/>
        <end position="46"/>
    </location>
</feature>
<dbReference type="AlphaFoldDB" id="A0A8T1C703"/>
<feature type="compositionally biased region" description="Polar residues" evidence="1">
    <location>
        <begin position="63"/>
        <end position="76"/>
    </location>
</feature>
<evidence type="ECO:0000256" key="1">
    <source>
        <dbReference type="SAM" id="MobiDB-lite"/>
    </source>
</evidence>
<proteinExistence type="predicted"/>
<dbReference type="Proteomes" id="UP000736787">
    <property type="component" value="Unassembled WGS sequence"/>
</dbReference>
<feature type="region of interest" description="Disordered" evidence="1">
    <location>
        <begin position="30"/>
        <end position="94"/>
    </location>
</feature>
<sequence length="94" mass="9927">MCDVWGGREVMDADPFFSSDSPEASIGVEISEQSSKENTAVQSVENSVGHDRNACEGRASGAPPSSRSQHGTTRPRTSAYPASPMKWVSGGIVL</sequence>
<comment type="caution">
    <text evidence="2">The sequence shown here is derived from an EMBL/GenBank/DDBJ whole genome shotgun (WGS) entry which is preliminary data.</text>
</comment>
<organism evidence="2 3">
    <name type="scientific">Phytophthora cactorum</name>
    <dbReference type="NCBI Taxonomy" id="29920"/>
    <lineage>
        <taxon>Eukaryota</taxon>
        <taxon>Sar</taxon>
        <taxon>Stramenopiles</taxon>
        <taxon>Oomycota</taxon>
        <taxon>Peronosporomycetes</taxon>
        <taxon>Peronosporales</taxon>
        <taxon>Peronosporaceae</taxon>
        <taxon>Phytophthora</taxon>
    </lineage>
</organism>
<evidence type="ECO:0000313" key="2">
    <source>
        <dbReference type="EMBL" id="KAG2916987.1"/>
    </source>
</evidence>
<gene>
    <name evidence="2" type="ORF">PC117_g17569</name>
</gene>
<dbReference type="VEuPathDB" id="FungiDB:PC110_g18944"/>
<protein>
    <submittedName>
        <fullName evidence="2">Uncharacterized protein</fullName>
    </submittedName>
</protein>
<evidence type="ECO:0000313" key="3">
    <source>
        <dbReference type="Proteomes" id="UP000736787"/>
    </source>
</evidence>
<dbReference type="EMBL" id="RCMK01000669">
    <property type="protein sequence ID" value="KAG2916987.1"/>
    <property type="molecule type" value="Genomic_DNA"/>
</dbReference>
<reference evidence="2" key="1">
    <citation type="submission" date="2018-10" db="EMBL/GenBank/DDBJ databases">
        <title>Effector identification in a new, highly contiguous assembly of the strawberry crown rot pathogen Phytophthora cactorum.</title>
        <authorList>
            <person name="Armitage A.D."/>
            <person name="Nellist C.F."/>
            <person name="Bates H."/>
            <person name="Vickerstaff R.J."/>
            <person name="Harrison R.J."/>
        </authorList>
    </citation>
    <scope>NUCLEOTIDE SEQUENCE</scope>
    <source>
        <strain evidence="2">4040</strain>
    </source>
</reference>
<accession>A0A8T1C703</accession>
<name>A0A8T1C703_9STRA</name>